<dbReference type="InterPro" id="IPR036259">
    <property type="entry name" value="MFS_trans_sf"/>
</dbReference>
<dbReference type="EMBL" id="RHHQ01000005">
    <property type="protein sequence ID" value="RNB91462.1"/>
    <property type="molecule type" value="Genomic_DNA"/>
</dbReference>
<reference evidence="8 9" key="1">
    <citation type="submission" date="2018-10" db="EMBL/GenBank/DDBJ databases">
        <title>Phylogenomics of Brevibacillus.</title>
        <authorList>
            <person name="Dunlap C."/>
        </authorList>
    </citation>
    <scope>NUCLEOTIDE SEQUENCE [LARGE SCALE GENOMIC DNA]</scope>
    <source>
        <strain evidence="8 9">JCM 15716</strain>
    </source>
</reference>
<dbReference type="GO" id="GO:0005886">
    <property type="term" value="C:plasma membrane"/>
    <property type="evidence" value="ECO:0007669"/>
    <property type="project" value="UniProtKB-SubCell"/>
</dbReference>
<feature type="transmembrane region" description="Helical" evidence="7">
    <location>
        <begin position="259"/>
        <end position="279"/>
    </location>
</feature>
<keyword evidence="3" id="KW-1003">Cell membrane</keyword>
<dbReference type="SUPFAM" id="SSF103473">
    <property type="entry name" value="MFS general substrate transporter"/>
    <property type="match status" value="1"/>
</dbReference>
<organism evidence="8 9">
    <name type="scientific">Brevibacillus fluminis</name>
    <dbReference type="NCBI Taxonomy" id="511487"/>
    <lineage>
        <taxon>Bacteria</taxon>
        <taxon>Bacillati</taxon>
        <taxon>Bacillota</taxon>
        <taxon>Bacilli</taxon>
        <taxon>Bacillales</taxon>
        <taxon>Paenibacillaceae</taxon>
        <taxon>Brevibacillus</taxon>
    </lineage>
</organism>
<keyword evidence="5 7" id="KW-1133">Transmembrane helix</keyword>
<name>A0A3M8DTQ2_9BACL</name>
<dbReference type="Gene3D" id="1.20.1250.20">
    <property type="entry name" value="MFS general substrate transporter like domains"/>
    <property type="match status" value="1"/>
</dbReference>
<comment type="subcellular location">
    <subcellularLocation>
        <location evidence="1">Cell membrane</location>
        <topology evidence="1">Multi-pass membrane protein</topology>
    </subcellularLocation>
</comment>
<dbReference type="AlphaFoldDB" id="A0A3M8DTQ2"/>
<feature type="transmembrane region" description="Helical" evidence="7">
    <location>
        <begin position="50"/>
        <end position="70"/>
    </location>
</feature>
<feature type="transmembrane region" description="Helical" evidence="7">
    <location>
        <begin position="166"/>
        <end position="192"/>
    </location>
</feature>
<proteinExistence type="predicted"/>
<evidence type="ECO:0000256" key="5">
    <source>
        <dbReference type="ARBA" id="ARBA00022989"/>
    </source>
</evidence>
<evidence type="ECO:0000313" key="9">
    <source>
        <dbReference type="Proteomes" id="UP000271031"/>
    </source>
</evidence>
<keyword evidence="2" id="KW-0813">Transport</keyword>
<dbReference type="PANTHER" id="PTHR23513">
    <property type="entry name" value="INTEGRAL MEMBRANE EFFLUX PROTEIN-RELATED"/>
    <property type="match status" value="1"/>
</dbReference>
<feature type="transmembrane region" description="Helical" evidence="7">
    <location>
        <begin position="396"/>
        <end position="419"/>
    </location>
</feature>
<evidence type="ECO:0000256" key="4">
    <source>
        <dbReference type="ARBA" id="ARBA00022692"/>
    </source>
</evidence>
<evidence type="ECO:0000256" key="7">
    <source>
        <dbReference type="SAM" id="Phobius"/>
    </source>
</evidence>
<dbReference type="PANTHER" id="PTHR23513:SF6">
    <property type="entry name" value="MAJOR FACILITATOR SUPERFAMILY ASSOCIATED DOMAIN-CONTAINING PROTEIN"/>
    <property type="match status" value="1"/>
</dbReference>
<dbReference type="CDD" id="cd06173">
    <property type="entry name" value="MFS_MefA_like"/>
    <property type="match status" value="1"/>
</dbReference>
<dbReference type="Proteomes" id="UP000271031">
    <property type="component" value="Unassembled WGS sequence"/>
</dbReference>
<dbReference type="OrthoDB" id="9775268at2"/>
<sequence length="464" mass="51113">MMPTPSRVLYRNPSFTSIWIGEAASSLGGSFGTVANSWLLFQITGTGLEAALGSMWLIYMLPSLLVQLVIGPYLDRWNKQRVMLFSQIARALLFCFPLLMSLNGHLQPWHIFVVSLGNGLIQPLYVPSSMALLPSLLDEKQLPQANAVIDGTSRLMMFLGPPAGGLLVALIGAPFTLTGIILLYLASGALLLRCRPIHQQQEQKRETWAAQLIAGFRYFFAHKQLVWLSVFLAFVQFAVGVTMVLYLPFVVQTLGGSSFTYGLFIAMFPLGYFLGSLLVPRFSSGSSRHSGSVLRTDSGQYPNLSLRADPRLRLIPRLRLHFRRWLGQGLPLRIVMLGSILLGGSTFFALSLVHHIWIALLIELFAGITSPFFQVHSTTLYQCTVPADMRGRVFSVRLLIIRSVMPLGTLFGSVCAPIWGIRPIFAFIGGVICLAAFVGVVVPWFRFLDGGNLGETSVDKKSSA</sequence>
<evidence type="ECO:0000256" key="2">
    <source>
        <dbReference type="ARBA" id="ARBA00022448"/>
    </source>
</evidence>
<gene>
    <name evidence="8" type="ORF">EDM56_05345</name>
</gene>
<keyword evidence="4 7" id="KW-0812">Transmembrane</keyword>
<evidence type="ECO:0000256" key="1">
    <source>
        <dbReference type="ARBA" id="ARBA00004651"/>
    </source>
</evidence>
<feature type="transmembrane region" description="Helical" evidence="7">
    <location>
        <begin position="356"/>
        <end position="375"/>
    </location>
</feature>
<dbReference type="InterPro" id="IPR010290">
    <property type="entry name" value="TM_effector"/>
</dbReference>
<dbReference type="RefSeq" id="WP_122916854.1">
    <property type="nucleotide sequence ID" value="NZ_RHHQ01000005.1"/>
</dbReference>
<feature type="transmembrane region" description="Helical" evidence="7">
    <location>
        <begin position="425"/>
        <end position="445"/>
    </location>
</feature>
<accession>A0A3M8DTQ2</accession>
<comment type="caution">
    <text evidence="8">The sequence shown here is derived from an EMBL/GenBank/DDBJ whole genome shotgun (WGS) entry which is preliminary data.</text>
</comment>
<evidence type="ECO:0000256" key="6">
    <source>
        <dbReference type="ARBA" id="ARBA00023136"/>
    </source>
</evidence>
<keyword evidence="6 7" id="KW-0472">Membrane</keyword>
<keyword evidence="9" id="KW-1185">Reference proteome</keyword>
<feature type="transmembrane region" description="Helical" evidence="7">
    <location>
        <begin position="330"/>
        <end position="350"/>
    </location>
</feature>
<evidence type="ECO:0000313" key="8">
    <source>
        <dbReference type="EMBL" id="RNB91462.1"/>
    </source>
</evidence>
<evidence type="ECO:0000256" key="3">
    <source>
        <dbReference type="ARBA" id="ARBA00022475"/>
    </source>
</evidence>
<dbReference type="Pfam" id="PF05977">
    <property type="entry name" value="MFS_3"/>
    <property type="match status" value="1"/>
</dbReference>
<feature type="transmembrane region" description="Helical" evidence="7">
    <location>
        <begin position="225"/>
        <end position="247"/>
    </location>
</feature>
<protein>
    <submittedName>
        <fullName evidence="8">MFS transporter</fullName>
    </submittedName>
</protein>